<evidence type="ECO:0000313" key="2">
    <source>
        <dbReference type="EMBL" id="PCC39052.1"/>
    </source>
</evidence>
<sequence length="347" mass="39179">MRPSSIRTVPSKAGEATGWTWASMRAVIVMPRHSADRSVESSARGTRCERPARVSLHLMSKKTAPADQKPRGFPIASDWTGDVTELDPRATPGFTAKKAQGKKVLAARNELLSELQERLYAQHHGQDGGRSVLLIVQGMDTSGKGGIMRHVVGAVDPQGVDITAFKAPTRAEKRHDFLWRIRRHAPASGMIGVFDRSQYEDVLIHRVRGWADAQEIRRRYTAINAFERELTEAGTVVVKVMLHLSRAEQGERLKERLERPDKQWKFAPGDVDERARWEEYMEAYTRALRATSTVGSPWTVVPADRKWYARLTVQQLLLDALRGIDPQWPPADFDVTEQIERLAETTR</sequence>
<protein>
    <submittedName>
        <fullName evidence="2">PPK2 family polyphosphate--nucleotide phosphotransferase</fullName>
    </submittedName>
</protein>
<dbReference type="PANTHER" id="PTHR34383:SF3">
    <property type="entry name" value="POLYPHOSPHATE:AMP PHOSPHOTRANSFERASE"/>
    <property type="match status" value="1"/>
</dbReference>
<dbReference type="SUPFAM" id="SSF52540">
    <property type="entry name" value="P-loop containing nucleoside triphosphate hydrolases"/>
    <property type="match status" value="1"/>
</dbReference>
<dbReference type="OrthoDB" id="9775224at2"/>
<keyword evidence="2" id="KW-0808">Transferase</keyword>
<dbReference type="Pfam" id="PF03976">
    <property type="entry name" value="PPK2"/>
    <property type="match status" value="1"/>
</dbReference>
<dbReference type="InterPro" id="IPR027417">
    <property type="entry name" value="P-loop_NTPase"/>
</dbReference>
<evidence type="ECO:0000259" key="1">
    <source>
        <dbReference type="Pfam" id="PF03976"/>
    </source>
</evidence>
<gene>
    <name evidence="2" type="ORF">CIK66_10660</name>
</gene>
<dbReference type="GO" id="GO:0006797">
    <property type="term" value="P:polyphosphate metabolic process"/>
    <property type="evidence" value="ECO:0007669"/>
    <property type="project" value="InterPro"/>
</dbReference>
<accession>A0A2A3YH16</accession>
<dbReference type="NCBIfam" id="TIGR03709">
    <property type="entry name" value="PPK2_rel_1"/>
    <property type="match status" value="1"/>
</dbReference>
<dbReference type="Gene3D" id="3.40.50.300">
    <property type="entry name" value="P-loop containing nucleotide triphosphate hydrolases"/>
    <property type="match status" value="1"/>
</dbReference>
<organism evidence="2 3">
    <name type="scientific">Brachybacterium alimentarium</name>
    <dbReference type="NCBI Taxonomy" id="47845"/>
    <lineage>
        <taxon>Bacteria</taxon>
        <taxon>Bacillati</taxon>
        <taxon>Actinomycetota</taxon>
        <taxon>Actinomycetes</taxon>
        <taxon>Micrococcales</taxon>
        <taxon>Dermabacteraceae</taxon>
        <taxon>Brachybacterium</taxon>
    </lineage>
</organism>
<keyword evidence="3" id="KW-1185">Reference proteome</keyword>
<dbReference type="InterPro" id="IPR022300">
    <property type="entry name" value="PPK2-rel_1"/>
</dbReference>
<dbReference type="GO" id="GO:0016776">
    <property type="term" value="F:phosphotransferase activity, phosphate group as acceptor"/>
    <property type="evidence" value="ECO:0007669"/>
    <property type="project" value="InterPro"/>
</dbReference>
<comment type="caution">
    <text evidence="2">The sequence shown here is derived from an EMBL/GenBank/DDBJ whole genome shotgun (WGS) entry which is preliminary data.</text>
</comment>
<dbReference type="Proteomes" id="UP000218598">
    <property type="component" value="Unassembled WGS sequence"/>
</dbReference>
<dbReference type="PANTHER" id="PTHR34383">
    <property type="entry name" value="POLYPHOSPHATE:AMP PHOSPHOTRANSFERASE-RELATED"/>
    <property type="match status" value="1"/>
</dbReference>
<feature type="domain" description="Polyphosphate kinase-2-related" evidence="1">
    <location>
        <begin position="98"/>
        <end position="323"/>
    </location>
</feature>
<reference evidence="2 3" key="1">
    <citation type="journal article" date="2017" name="Elife">
        <title>Extensive horizontal gene transfer in cheese-associated bacteria.</title>
        <authorList>
            <person name="Bonham K.S."/>
            <person name="Wolfe B.E."/>
            <person name="Dutton R.J."/>
        </authorList>
    </citation>
    <scope>NUCLEOTIDE SEQUENCE [LARGE SCALE GENOMIC DNA]</scope>
    <source>
        <strain evidence="2 3">341_9</strain>
    </source>
</reference>
<proteinExistence type="predicted"/>
<evidence type="ECO:0000313" key="3">
    <source>
        <dbReference type="Proteomes" id="UP000218598"/>
    </source>
</evidence>
<dbReference type="AlphaFoldDB" id="A0A2A3YH16"/>
<dbReference type="InterPro" id="IPR022488">
    <property type="entry name" value="PPK2-related"/>
</dbReference>
<dbReference type="EMBL" id="NRGR01000018">
    <property type="protein sequence ID" value="PCC39052.1"/>
    <property type="molecule type" value="Genomic_DNA"/>
</dbReference>
<name>A0A2A3YH16_9MICO</name>